<dbReference type="Gene3D" id="3.40.50.720">
    <property type="entry name" value="NAD(P)-binding Rossmann-like Domain"/>
    <property type="match status" value="1"/>
</dbReference>
<evidence type="ECO:0000259" key="1">
    <source>
        <dbReference type="Pfam" id="PF02558"/>
    </source>
</evidence>
<dbReference type="Proteomes" id="UP001553843">
    <property type="component" value="Unassembled WGS sequence"/>
</dbReference>
<proteinExistence type="predicted"/>
<dbReference type="EMBL" id="JBEYRS010000001">
    <property type="protein sequence ID" value="MEW2360939.1"/>
    <property type="molecule type" value="Genomic_DNA"/>
</dbReference>
<dbReference type="InterPro" id="IPR036291">
    <property type="entry name" value="NAD(P)-bd_dom_sf"/>
</dbReference>
<evidence type="ECO:0000313" key="3">
    <source>
        <dbReference type="Proteomes" id="UP001553843"/>
    </source>
</evidence>
<accession>A0ABV3LN97</accession>
<comment type="caution">
    <text evidence="2">The sequence shown here is derived from an EMBL/GenBank/DDBJ whole genome shotgun (WGS) entry which is preliminary data.</text>
</comment>
<dbReference type="RefSeq" id="WP_359973035.1">
    <property type="nucleotide sequence ID" value="NZ_JBEYRS010000001.1"/>
</dbReference>
<reference evidence="2 3" key="1">
    <citation type="submission" date="2024-06" db="EMBL/GenBank/DDBJ databases">
        <title>The Natural Products Discovery Center: Release of the First 8490 Sequenced Strains for Exploring Actinobacteria Biosynthetic Diversity.</title>
        <authorList>
            <person name="Kalkreuter E."/>
            <person name="Kautsar S.A."/>
            <person name="Yang D."/>
            <person name="Bader C.D."/>
            <person name="Teijaro C.N."/>
            <person name="Fluegel L."/>
            <person name="Davis C.M."/>
            <person name="Simpson J.R."/>
            <person name="Lauterbach L."/>
            <person name="Steele A.D."/>
            <person name="Gui C."/>
            <person name="Meng S."/>
            <person name="Li G."/>
            <person name="Viehrig K."/>
            <person name="Ye F."/>
            <person name="Su P."/>
            <person name="Kiefer A.F."/>
            <person name="Nichols A."/>
            <person name="Cepeda A.J."/>
            <person name="Yan W."/>
            <person name="Fan B."/>
            <person name="Jiang Y."/>
            <person name="Adhikari A."/>
            <person name="Zheng C.-J."/>
            <person name="Schuster L."/>
            <person name="Cowan T.M."/>
            <person name="Smanski M.J."/>
            <person name="Chevrette M.G."/>
            <person name="De Carvalho L.P.S."/>
            <person name="Shen B."/>
        </authorList>
    </citation>
    <scope>NUCLEOTIDE SEQUENCE [LARGE SCALE GENOMIC DNA]</scope>
    <source>
        <strain evidence="2 3">NPDC047833</strain>
    </source>
</reference>
<dbReference type="InterPro" id="IPR013332">
    <property type="entry name" value="KPR_N"/>
</dbReference>
<feature type="domain" description="Ketopantoate reductase N-terminal" evidence="1">
    <location>
        <begin position="3"/>
        <end position="50"/>
    </location>
</feature>
<sequence length="67" mass="6441">MKVAVVGAGGIGGSFGGRPAPAGHDVQFVAKGPHPAPLRYDGLTVEGPTGVFGGFPAAGRRAEAGAA</sequence>
<protein>
    <submittedName>
        <fullName evidence="2">2-dehydropantoate 2-reductase N-terminal domain-containing protein</fullName>
    </submittedName>
</protein>
<gene>
    <name evidence="2" type="ORF">AB0887_03035</name>
</gene>
<evidence type="ECO:0000313" key="2">
    <source>
        <dbReference type="EMBL" id="MEW2360939.1"/>
    </source>
</evidence>
<dbReference type="SUPFAM" id="SSF51735">
    <property type="entry name" value="NAD(P)-binding Rossmann-fold domains"/>
    <property type="match status" value="1"/>
</dbReference>
<keyword evidence="3" id="KW-1185">Reference proteome</keyword>
<name>A0ABV3LN97_9ACTN</name>
<dbReference type="Pfam" id="PF02558">
    <property type="entry name" value="ApbA"/>
    <property type="match status" value="1"/>
</dbReference>
<organism evidence="2 3">
    <name type="scientific">Streptomyces huasconensis</name>
    <dbReference type="NCBI Taxonomy" id="1854574"/>
    <lineage>
        <taxon>Bacteria</taxon>
        <taxon>Bacillati</taxon>
        <taxon>Actinomycetota</taxon>
        <taxon>Actinomycetes</taxon>
        <taxon>Kitasatosporales</taxon>
        <taxon>Streptomycetaceae</taxon>
        <taxon>Streptomyces</taxon>
    </lineage>
</organism>